<dbReference type="InterPro" id="IPR045584">
    <property type="entry name" value="Pilin-like"/>
</dbReference>
<accession>A0A318H2U1</accession>
<dbReference type="PANTHER" id="PTHR38779">
    <property type="entry name" value="TYPE II SECRETION SYSTEM PROTEIN I-RELATED"/>
    <property type="match status" value="1"/>
</dbReference>
<evidence type="ECO:0000313" key="11">
    <source>
        <dbReference type="EMBL" id="PXW97109.1"/>
    </source>
</evidence>
<evidence type="ECO:0000256" key="1">
    <source>
        <dbReference type="ARBA" id="ARBA00004377"/>
    </source>
</evidence>
<dbReference type="GO" id="GO:0015628">
    <property type="term" value="P:protein secretion by the type II secretion system"/>
    <property type="evidence" value="ECO:0007669"/>
    <property type="project" value="UniProtKB-UniRule"/>
</dbReference>
<reference evidence="11 12" key="1">
    <citation type="submission" date="2018-05" db="EMBL/GenBank/DDBJ databases">
        <title>Genomic Encyclopedia of Type Strains, Phase IV (KMG-IV): sequencing the most valuable type-strain genomes for metagenomic binning, comparative biology and taxonomic classification.</title>
        <authorList>
            <person name="Goeker M."/>
        </authorList>
    </citation>
    <scope>NUCLEOTIDE SEQUENCE [LARGE SCALE GENOMIC DNA]</scope>
    <source>
        <strain evidence="11 12">DSM 566</strain>
    </source>
</reference>
<evidence type="ECO:0000256" key="9">
    <source>
        <dbReference type="RuleBase" id="RU368030"/>
    </source>
</evidence>
<comment type="PTM">
    <text evidence="9">Cleaved by prepilin peptidase.</text>
</comment>
<dbReference type="EMBL" id="QJJS01000005">
    <property type="protein sequence ID" value="PXW97109.1"/>
    <property type="molecule type" value="Genomic_DNA"/>
</dbReference>
<keyword evidence="8" id="KW-0472">Membrane</keyword>
<dbReference type="InterPro" id="IPR010052">
    <property type="entry name" value="T2SS_protein-GspI"/>
</dbReference>
<dbReference type="InterPro" id="IPR012902">
    <property type="entry name" value="N_methyl_site"/>
</dbReference>
<dbReference type="GO" id="GO:0005886">
    <property type="term" value="C:plasma membrane"/>
    <property type="evidence" value="ECO:0007669"/>
    <property type="project" value="UniProtKB-SubCell"/>
</dbReference>
<keyword evidence="7" id="KW-1133">Transmembrane helix</keyword>
<evidence type="ECO:0000256" key="5">
    <source>
        <dbReference type="ARBA" id="ARBA00022519"/>
    </source>
</evidence>
<evidence type="ECO:0000256" key="8">
    <source>
        <dbReference type="ARBA" id="ARBA00023136"/>
    </source>
</evidence>
<keyword evidence="4 9" id="KW-0488">Methylation</keyword>
<dbReference type="Gene3D" id="3.30.1300.30">
    <property type="entry name" value="GSPII I/J protein-like"/>
    <property type="match status" value="1"/>
</dbReference>
<comment type="subcellular location">
    <subcellularLocation>
        <location evidence="1 9">Cell inner membrane</location>
        <topology evidence="1 9">Single-pass membrane protein</topology>
    </subcellularLocation>
</comment>
<dbReference type="PROSITE" id="PS00409">
    <property type="entry name" value="PROKAR_NTER_METHYL"/>
    <property type="match status" value="1"/>
</dbReference>
<keyword evidence="12" id="KW-1185">Reference proteome</keyword>
<keyword evidence="5 9" id="KW-0997">Cell inner membrane</keyword>
<evidence type="ECO:0000259" key="10">
    <source>
        <dbReference type="Pfam" id="PF02501"/>
    </source>
</evidence>
<dbReference type="GO" id="GO:0015627">
    <property type="term" value="C:type II protein secretion system complex"/>
    <property type="evidence" value="ECO:0007669"/>
    <property type="project" value="UniProtKB-UniRule"/>
</dbReference>
<comment type="caution">
    <text evidence="11">The sequence shown here is derived from an EMBL/GenBank/DDBJ whole genome shotgun (WGS) entry which is preliminary data.</text>
</comment>
<keyword evidence="6" id="KW-0812">Transmembrane</keyword>
<evidence type="ECO:0000256" key="6">
    <source>
        <dbReference type="ARBA" id="ARBA00022692"/>
    </source>
</evidence>
<proteinExistence type="inferred from homology"/>
<dbReference type="NCBIfam" id="TIGR02532">
    <property type="entry name" value="IV_pilin_GFxxxE"/>
    <property type="match status" value="1"/>
</dbReference>
<dbReference type="SUPFAM" id="SSF54523">
    <property type="entry name" value="Pili subunits"/>
    <property type="match status" value="1"/>
</dbReference>
<evidence type="ECO:0000256" key="2">
    <source>
        <dbReference type="ARBA" id="ARBA00008358"/>
    </source>
</evidence>
<dbReference type="AlphaFoldDB" id="A0A318H2U1"/>
<feature type="domain" description="Type II secretion system protein GspI C-terminal" evidence="10">
    <location>
        <begin position="43"/>
        <end position="118"/>
    </location>
</feature>
<dbReference type="RefSeq" id="WP_245909443.1">
    <property type="nucleotide sequence ID" value="NZ_QJJS01000005.1"/>
</dbReference>
<comment type="similarity">
    <text evidence="2 9">Belongs to the GSP I family.</text>
</comment>
<evidence type="ECO:0000256" key="4">
    <source>
        <dbReference type="ARBA" id="ARBA00022481"/>
    </source>
</evidence>
<keyword evidence="3" id="KW-1003">Cell membrane</keyword>
<dbReference type="InterPro" id="IPR003413">
    <property type="entry name" value="T2SS_GspI_C"/>
</dbReference>
<organism evidence="11 12">
    <name type="scientific">Sphaerotilus hippei</name>
    <dbReference type="NCBI Taxonomy" id="744406"/>
    <lineage>
        <taxon>Bacteria</taxon>
        <taxon>Pseudomonadati</taxon>
        <taxon>Pseudomonadota</taxon>
        <taxon>Betaproteobacteria</taxon>
        <taxon>Burkholderiales</taxon>
        <taxon>Sphaerotilaceae</taxon>
        <taxon>Sphaerotilus</taxon>
    </lineage>
</organism>
<comment type="function">
    <text evidence="9">Component of the type II secretion system required for the energy-dependent secretion of extracellular factors such as proteases and toxins from the periplasm.</text>
</comment>
<name>A0A318H2U1_9BURK</name>
<protein>
    <recommendedName>
        <fullName evidence="9">Type II secretion system protein I</fullName>
        <shortName evidence="9">T2SS minor pseudopilin I</shortName>
    </recommendedName>
</protein>
<evidence type="ECO:0000256" key="7">
    <source>
        <dbReference type="ARBA" id="ARBA00022989"/>
    </source>
</evidence>
<dbReference type="Pfam" id="PF07963">
    <property type="entry name" value="N_methyl"/>
    <property type="match status" value="1"/>
</dbReference>
<gene>
    <name evidence="11" type="ORF">C7444_105209</name>
</gene>
<comment type="subunit">
    <text evidence="9">Type II secretion is composed of four main components: the outer membrane complex, the inner membrane complex, the cytoplasmic secretion ATPase and the periplasm-spanning pseudopilus.</text>
</comment>
<dbReference type="Proteomes" id="UP000247811">
    <property type="component" value="Unassembled WGS sequence"/>
</dbReference>
<evidence type="ECO:0000313" key="12">
    <source>
        <dbReference type="Proteomes" id="UP000247811"/>
    </source>
</evidence>
<sequence length="124" mass="13566">MRAGPAQRGMTLIEVLVALAIVAVTLGSAMRASGALVHNTERLADTLAAQWCADNQLTGLRLQGQFPSVGDSDFSCDQAGRSYRGVLQVRPTPNPNFRRVDVQMFDDRGDALVRLSTVTPRYRY</sequence>
<dbReference type="NCBIfam" id="TIGR01707">
    <property type="entry name" value="gspI"/>
    <property type="match status" value="1"/>
</dbReference>
<dbReference type="PANTHER" id="PTHR38779:SF2">
    <property type="entry name" value="TYPE II SECRETION SYSTEM PROTEIN I-RELATED"/>
    <property type="match status" value="1"/>
</dbReference>
<evidence type="ECO:0000256" key="3">
    <source>
        <dbReference type="ARBA" id="ARBA00022475"/>
    </source>
</evidence>
<dbReference type="Pfam" id="PF02501">
    <property type="entry name" value="T2SSI"/>
    <property type="match status" value="1"/>
</dbReference>